<evidence type="ECO:0000313" key="2">
    <source>
        <dbReference type="EMBL" id="GFY08530.1"/>
    </source>
</evidence>
<proteinExistence type="predicted"/>
<comment type="caution">
    <text evidence="2">The sequence shown here is derived from an EMBL/GenBank/DDBJ whole genome shotgun (WGS) entry which is preliminary data.</text>
</comment>
<dbReference type="AlphaFoldDB" id="A0A8X6SBX2"/>
<accession>A0A8X6SBX2</accession>
<feature type="coiled-coil region" evidence="1">
    <location>
        <begin position="65"/>
        <end position="96"/>
    </location>
</feature>
<organism evidence="2 3">
    <name type="scientific">Trichonephila clavipes</name>
    <name type="common">Golden silk orbweaver</name>
    <name type="synonym">Nephila clavipes</name>
    <dbReference type="NCBI Taxonomy" id="2585209"/>
    <lineage>
        <taxon>Eukaryota</taxon>
        <taxon>Metazoa</taxon>
        <taxon>Ecdysozoa</taxon>
        <taxon>Arthropoda</taxon>
        <taxon>Chelicerata</taxon>
        <taxon>Arachnida</taxon>
        <taxon>Araneae</taxon>
        <taxon>Araneomorphae</taxon>
        <taxon>Entelegynae</taxon>
        <taxon>Araneoidea</taxon>
        <taxon>Nephilidae</taxon>
        <taxon>Trichonephila</taxon>
    </lineage>
</organism>
<evidence type="ECO:0000256" key="1">
    <source>
        <dbReference type="SAM" id="Coils"/>
    </source>
</evidence>
<dbReference type="EMBL" id="BMAU01021282">
    <property type="protein sequence ID" value="GFY08530.1"/>
    <property type="molecule type" value="Genomic_DNA"/>
</dbReference>
<gene>
    <name evidence="2" type="primary">NCL1_44347</name>
    <name evidence="2" type="ORF">TNCV_809631</name>
</gene>
<keyword evidence="1" id="KW-0175">Coiled coil</keyword>
<sequence>MMAFLLKQTKEVFLEVAIDLGVEVHSTLTKSEIKNRICQSKYYDEESVKCLLEGTLEEEREKWEIKEYEERRLARERELERLRIQLRNKLNENKLKAGNRINDLANVCILSENRTTEVSESVNKCRPVNNPVVIKSVENATSCDFEKENCDPPVRYTNVSHPSEVGRKEFNVNRSSDCDVEMKVGVCEGRVKTVAMGAQRVINLDNIGDGSFELKRDKGVANPEGLICENSCEEKYTLGTLMGCEKKLTVNRESFRNHTIAKIAEPLKVKENTGKADGRKCLEDGFAMRLPFSEPREIYKNSLETDNGSNIGSECSFEIDLPGKRDRSTVYRLNLIKLYRRKPELENLVMKNSSEGIDSETLYSVKLFMDFGFQGNLRKSQLYFKLPPDRSSYLRMINAKKRKKGFYQVLGRLF</sequence>
<protein>
    <submittedName>
        <fullName evidence="2">Uncharacterized protein</fullName>
    </submittedName>
</protein>
<evidence type="ECO:0000313" key="3">
    <source>
        <dbReference type="Proteomes" id="UP000887159"/>
    </source>
</evidence>
<dbReference type="Proteomes" id="UP000887159">
    <property type="component" value="Unassembled WGS sequence"/>
</dbReference>
<reference evidence="2" key="1">
    <citation type="submission" date="2020-08" db="EMBL/GenBank/DDBJ databases">
        <title>Multicomponent nature underlies the extraordinary mechanical properties of spider dragline silk.</title>
        <authorList>
            <person name="Kono N."/>
            <person name="Nakamura H."/>
            <person name="Mori M."/>
            <person name="Yoshida Y."/>
            <person name="Ohtoshi R."/>
            <person name="Malay A.D."/>
            <person name="Moran D.A.P."/>
            <person name="Tomita M."/>
            <person name="Numata K."/>
            <person name="Arakawa K."/>
        </authorList>
    </citation>
    <scope>NUCLEOTIDE SEQUENCE</scope>
</reference>
<name>A0A8X6SBX2_TRICX</name>
<keyword evidence="3" id="KW-1185">Reference proteome</keyword>